<name>A0A0C2WSW7_AMAMK</name>
<accession>A0A0C2WSW7</accession>
<reference evidence="1 2" key="1">
    <citation type="submission" date="2014-04" db="EMBL/GenBank/DDBJ databases">
        <title>Evolutionary Origins and Diversification of the Mycorrhizal Mutualists.</title>
        <authorList>
            <consortium name="DOE Joint Genome Institute"/>
            <consortium name="Mycorrhizal Genomics Consortium"/>
            <person name="Kohler A."/>
            <person name="Kuo A."/>
            <person name="Nagy L.G."/>
            <person name="Floudas D."/>
            <person name="Copeland A."/>
            <person name="Barry K.W."/>
            <person name="Cichocki N."/>
            <person name="Veneault-Fourrey C."/>
            <person name="LaButti K."/>
            <person name="Lindquist E.A."/>
            <person name="Lipzen A."/>
            <person name="Lundell T."/>
            <person name="Morin E."/>
            <person name="Murat C."/>
            <person name="Riley R."/>
            <person name="Ohm R."/>
            <person name="Sun H."/>
            <person name="Tunlid A."/>
            <person name="Henrissat B."/>
            <person name="Grigoriev I.V."/>
            <person name="Hibbett D.S."/>
            <person name="Martin F."/>
        </authorList>
    </citation>
    <scope>NUCLEOTIDE SEQUENCE [LARGE SCALE GENOMIC DNA]</scope>
    <source>
        <strain evidence="1 2">Koide BX008</strain>
    </source>
</reference>
<protein>
    <submittedName>
        <fullName evidence="1">Uncharacterized protein</fullName>
    </submittedName>
</protein>
<dbReference type="InParanoid" id="A0A0C2WSW7"/>
<keyword evidence="2" id="KW-1185">Reference proteome</keyword>
<dbReference type="Proteomes" id="UP000054549">
    <property type="component" value="Unassembled WGS sequence"/>
</dbReference>
<organism evidence="1 2">
    <name type="scientific">Amanita muscaria (strain Koide BX008)</name>
    <dbReference type="NCBI Taxonomy" id="946122"/>
    <lineage>
        <taxon>Eukaryota</taxon>
        <taxon>Fungi</taxon>
        <taxon>Dikarya</taxon>
        <taxon>Basidiomycota</taxon>
        <taxon>Agaricomycotina</taxon>
        <taxon>Agaricomycetes</taxon>
        <taxon>Agaricomycetidae</taxon>
        <taxon>Agaricales</taxon>
        <taxon>Pluteineae</taxon>
        <taxon>Amanitaceae</taxon>
        <taxon>Amanita</taxon>
    </lineage>
</organism>
<evidence type="ECO:0000313" key="1">
    <source>
        <dbReference type="EMBL" id="KIL64807.1"/>
    </source>
</evidence>
<proteinExistence type="predicted"/>
<sequence length="63" mass="6599">MGKHTKALVGEDVLSKTTAPISSNMSTIATVLLAVDVHAGRLSVEDPRCQPKPTTPLEGMVVV</sequence>
<evidence type="ECO:0000313" key="2">
    <source>
        <dbReference type="Proteomes" id="UP000054549"/>
    </source>
</evidence>
<dbReference type="AlphaFoldDB" id="A0A0C2WSW7"/>
<dbReference type="EMBL" id="KN818246">
    <property type="protein sequence ID" value="KIL64807.1"/>
    <property type="molecule type" value="Genomic_DNA"/>
</dbReference>
<gene>
    <name evidence="1" type="ORF">M378DRAFT_162655</name>
</gene>
<dbReference type="HOGENOM" id="CLU_2885305_0_0_1"/>